<dbReference type="GeneID" id="55495661"/>
<dbReference type="STRING" id="81569.RUM4293_03320"/>
<evidence type="ECO:0000313" key="2">
    <source>
        <dbReference type="Proteomes" id="UP000050783"/>
    </source>
</evidence>
<name>A0A0P1EJI3_9RHOB</name>
<evidence type="ECO:0000313" key="1">
    <source>
        <dbReference type="EMBL" id="CUH50334.1"/>
    </source>
</evidence>
<organism evidence="1 2">
    <name type="scientific">Ruegeria atlantica</name>
    <dbReference type="NCBI Taxonomy" id="81569"/>
    <lineage>
        <taxon>Bacteria</taxon>
        <taxon>Pseudomonadati</taxon>
        <taxon>Pseudomonadota</taxon>
        <taxon>Alphaproteobacteria</taxon>
        <taxon>Rhodobacterales</taxon>
        <taxon>Roseobacteraceae</taxon>
        <taxon>Ruegeria</taxon>
    </lineage>
</organism>
<gene>
    <name evidence="1" type="ORF">RUA4292_04542</name>
</gene>
<dbReference type="AlphaFoldDB" id="A0A0P1EJI3"/>
<dbReference type="RefSeq" id="WP_233493527.1">
    <property type="nucleotide sequence ID" value="NZ_CYPU01000073.1"/>
</dbReference>
<evidence type="ECO:0008006" key="3">
    <source>
        <dbReference type="Google" id="ProtNLM"/>
    </source>
</evidence>
<protein>
    <recommendedName>
        <fullName evidence="3">Lipoprotein</fullName>
    </recommendedName>
</protein>
<dbReference type="EMBL" id="CYPU01000073">
    <property type="protein sequence ID" value="CUH50334.1"/>
    <property type="molecule type" value="Genomic_DNA"/>
</dbReference>
<sequence>MEKKGTYPLTGSKFRMGRVVLTAALGAAVFVSACGTSSSDRILFDGKAFRAKAKAVDKRNAPTDFTVVVNGVSASLDGAREAGRHEGTKFCIDAFGTSKINWKVGPDTEPQNLRITDNKLTFTGTCQRP</sequence>
<proteinExistence type="predicted"/>
<accession>A0A0P1EJI3</accession>
<reference evidence="1 2" key="1">
    <citation type="submission" date="2015-09" db="EMBL/GenBank/DDBJ databases">
        <authorList>
            <consortium name="Swine Surveillance"/>
        </authorList>
    </citation>
    <scope>NUCLEOTIDE SEQUENCE [LARGE SCALE GENOMIC DNA]</scope>
    <source>
        <strain evidence="1 2">CECT 4292</strain>
    </source>
</reference>
<dbReference type="Proteomes" id="UP000050783">
    <property type="component" value="Unassembled WGS sequence"/>
</dbReference>
<dbReference type="PROSITE" id="PS51257">
    <property type="entry name" value="PROKAR_LIPOPROTEIN"/>
    <property type="match status" value="1"/>
</dbReference>